<evidence type="ECO:0000313" key="11">
    <source>
        <dbReference type="EMBL" id="XBH11564.1"/>
    </source>
</evidence>
<feature type="domain" description="Beta-galactosidase 1-like first all-beta" evidence="9">
    <location>
        <begin position="395"/>
        <end position="510"/>
    </location>
</feature>
<evidence type="ECO:0000256" key="4">
    <source>
        <dbReference type="PIRSR" id="PIRSR006336-1"/>
    </source>
</evidence>
<keyword evidence="3 5" id="KW-0326">Glycosidase</keyword>
<feature type="signal peptide" evidence="7">
    <location>
        <begin position="1"/>
        <end position="20"/>
    </location>
</feature>
<feature type="active site" description="Nucleophile" evidence="4">
    <location>
        <position position="258"/>
    </location>
</feature>
<accession>A0AAU7DD04</accession>
<dbReference type="InterPro" id="IPR048913">
    <property type="entry name" value="BetaGal_gal-bd"/>
</dbReference>
<comment type="similarity">
    <text evidence="1 6">Belongs to the glycosyl hydrolase 35 family.</text>
</comment>
<name>A0AAU7D1N0_9BACT</name>
<evidence type="ECO:0000256" key="3">
    <source>
        <dbReference type="ARBA" id="ARBA00023295"/>
    </source>
</evidence>
<evidence type="ECO:0000256" key="1">
    <source>
        <dbReference type="ARBA" id="ARBA00009809"/>
    </source>
</evidence>
<dbReference type="InterPro" id="IPR008979">
    <property type="entry name" value="Galactose-bd-like_sf"/>
</dbReference>
<dbReference type="GO" id="GO:0004565">
    <property type="term" value="F:beta-galactosidase activity"/>
    <property type="evidence" value="ECO:0007669"/>
    <property type="project" value="UniProtKB-EC"/>
</dbReference>
<dbReference type="PIRSF" id="PIRSF006336">
    <property type="entry name" value="B-gal"/>
    <property type="match status" value="1"/>
</dbReference>
<evidence type="ECO:0000259" key="8">
    <source>
        <dbReference type="Pfam" id="PF01301"/>
    </source>
</evidence>
<feature type="active site" description="Proton donor" evidence="4">
    <location>
        <position position="182"/>
    </location>
</feature>
<evidence type="ECO:0000259" key="9">
    <source>
        <dbReference type="Pfam" id="PF21317"/>
    </source>
</evidence>
<accession>A0AAU7D1N0</accession>
<dbReference type="Pfam" id="PF21317">
    <property type="entry name" value="BetaGal_ABD_1"/>
    <property type="match status" value="1"/>
</dbReference>
<dbReference type="InterPro" id="IPR026283">
    <property type="entry name" value="B-gal_1-like"/>
</dbReference>
<dbReference type="EMBL" id="CP121195">
    <property type="protein sequence ID" value="XBH15047.1"/>
    <property type="molecule type" value="Genomic_DNA"/>
</dbReference>
<dbReference type="EMBL" id="CP121194">
    <property type="protein sequence ID" value="XBH11564.1"/>
    <property type="molecule type" value="Genomic_DNA"/>
</dbReference>
<dbReference type="PRINTS" id="PR00742">
    <property type="entry name" value="GLHYDRLASE35"/>
</dbReference>
<dbReference type="SUPFAM" id="SSF51445">
    <property type="entry name" value="(Trans)glycosidases"/>
    <property type="match status" value="1"/>
</dbReference>
<organism evidence="11">
    <name type="scientific">Edaphobacter paludis</name>
    <dbReference type="NCBI Taxonomy" id="3035702"/>
    <lineage>
        <taxon>Bacteria</taxon>
        <taxon>Pseudomonadati</taxon>
        <taxon>Acidobacteriota</taxon>
        <taxon>Terriglobia</taxon>
        <taxon>Terriglobales</taxon>
        <taxon>Acidobacteriaceae</taxon>
        <taxon>Edaphobacter</taxon>
    </lineage>
</organism>
<keyword evidence="7" id="KW-0732">Signal</keyword>
<dbReference type="EC" id="3.2.1.23" evidence="5"/>
<dbReference type="Gene3D" id="3.20.20.80">
    <property type="entry name" value="Glycosidases"/>
    <property type="match status" value="1"/>
</dbReference>
<dbReference type="KEGG" id="epl:P4G45_07520"/>
<dbReference type="PROSITE" id="PS01182">
    <property type="entry name" value="GLYCOSYL_HYDROL_F35"/>
    <property type="match status" value="1"/>
</dbReference>
<comment type="catalytic activity">
    <reaction evidence="5">
        <text>Hydrolysis of terminal non-reducing beta-D-galactose residues in beta-D-galactosides.</text>
        <dbReference type="EC" id="3.2.1.23"/>
    </reaction>
</comment>
<dbReference type="Gene3D" id="2.60.120.260">
    <property type="entry name" value="Galactose-binding domain-like"/>
    <property type="match status" value="2"/>
</dbReference>
<evidence type="ECO:0000256" key="6">
    <source>
        <dbReference type="RuleBase" id="RU003679"/>
    </source>
</evidence>
<evidence type="ECO:0000256" key="5">
    <source>
        <dbReference type="RuleBase" id="RU000675"/>
    </source>
</evidence>
<dbReference type="AlphaFoldDB" id="A0AAU7D1N0"/>
<dbReference type="InterPro" id="IPR017853">
    <property type="entry name" value="GH"/>
</dbReference>
<dbReference type="SUPFAM" id="SSF49785">
    <property type="entry name" value="Galactose-binding domain-like"/>
    <property type="match status" value="1"/>
</dbReference>
<evidence type="ECO:0000256" key="7">
    <source>
        <dbReference type="SAM" id="SignalP"/>
    </source>
</evidence>
<proteinExistence type="inferred from homology"/>
<dbReference type="InterPro" id="IPR001944">
    <property type="entry name" value="Glycoside_Hdrlase_35"/>
</dbReference>
<protein>
    <recommendedName>
        <fullName evidence="5">Beta-galactosidase</fullName>
        <ecNumber evidence="5">3.2.1.23</ecNumber>
    </recommendedName>
</protein>
<dbReference type="InterPro" id="IPR031330">
    <property type="entry name" value="Gly_Hdrlase_35_cat"/>
</dbReference>
<evidence type="ECO:0000256" key="2">
    <source>
        <dbReference type="ARBA" id="ARBA00022801"/>
    </source>
</evidence>
<dbReference type="InterPro" id="IPR019801">
    <property type="entry name" value="Glyco_hydro_35_CS"/>
</dbReference>
<evidence type="ECO:0000259" key="10">
    <source>
        <dbReference type="Pfam" id="PF21467"/>
    </source>
</evidence>
<gene>
    <name evidence="11" type="ORF">P4G45_07520</name>
    <name evidence="12" type="ORF">P8936_07755</name>
</gene>
<keyword evidence="2 5" id="KW-0378">Hydrolase</keyword>
<dbReference type="GO" id="GO:0005975">
    <property type="term" value="P:carbohydrate metabolic process"/>
    <property type="evidence" value="ECO:0007669"/>
    <property type="project" value="InterPro"/>
</dbReference>
<feature type="domain" description="Glycoside hydrolase 35 catalytic" evidence="8">
    <location>
        <begin position="34"/>
        <end position="349"/>
    </location>
</feature>
<sequence length="624" mass="69454">MKRTLLPALVLLLCSLPLHAQIKHTFAVQGDHVALDGHPFKVLSGELHYERIPRAYWHARLKMAKAMGLNTIATYVFWNMHEPTPGHFDFTGNNDVAAFIQAAQEEGLYVILRTGPYSCAEWDLGGLPAWLLKDPTSAAALRSNDPAFMVPAERWIDRLAKELAPLQIGRGGPILMTQVENEYGNFGSDHAYMEHLHQIFLHAGFTDSLLYTADNWRNIPKGSIPDLFAATNFGIGNHKGGMDALERVRPGAPLFVSEYWPGWFDSWGHPHETRPIGPQIEDLDYILKRGVGINIYMFHGGTSFGFMSGSSLIKGHFLPDVTSYDYDAPLDESGHTTPKFFAYRKVLAQYSPCGNESCLPPIPSAPPVITIPQITLTQSTPLWTNLPKPIPSELPQPMERFDQSYGYILYRTELPAHTHGDLVIDQVHDYAQIYLDGKLTGTLDRRSADPQGNLPPVSIQTTSRARLDIFIADDGRINSTRNMRGESKGITHSVTLSGKPLNHWQVYPLPMTILPTFTKATNHKAGAQPTFFRATFTLTQTGDTFLDIRDLGKGALWINGHIIGRFWNTGPQQTLYVPGPWLNKGRNQIVVFDMIPQSEHPHVAGLAQSILNGPVADQSTSKQE</sequence>
<dbReference type="Pfam" id="PF21467">
    <property type="entry name" value="BetaGal_gal-bd"/>
    <property type="match status" value="1"/>
</dbReference>
<evidence type="ECO:0000313" key="12">
    <source>
        <dbReference type="EMBL" id="XBH15047.1"/>
    </source>
</evidence>
<dbReference type="Pfam" id="PF01301">
    <property type="entry name" value="Glyco_hydro_35"/>
    <property type="match status" value="1"/>
</dbReference>
<reference evidence="11" key="1">
    <citation type="submission" date="2023-03" db="EMBL/GenBank/DDBJ databases">
        <title>Edaphobacter sp.</title>
        <authorList>
            <person name="Huber K.J."/>
            <person name="Papendorf J."/>
            <person name="Pilke C."/>
            <person name="Bunk B."/>
            <person name="Sproeer C."/>
            <person name="Pester M."/>
        </authorList>
    </citation>
    <scope>NUCLEOTIDE SEQUENCE</scope>
    <source>
        <strain evidence="11">DSM 109919</strain>
        <strain evidence="12">DSM 109920</strain>
    </source>
</reference>
<dbReference type="PANTHER" id="PTHR23421">
    <property type="entry name" value="BETA-GALACTOSIDASE RELATED"/>
    <property type="match status" value="1"/>
</dbReference>
<dbReference type="RefSeq" id="WP_348269056.1">
    <property type="nucleotide sequence ID" value="NZ_CP121194.1"/>
</dbReference>
<dbReference type="InterPro" id="IPR048912">
    <property type="entry name" value="BetaGal1-like_ABD1"/>
</dbReference>
<feature type="chain" id="PRO_5043288623" description="Beta-galactosidase" evidence="7">
    <location>
        <begin position="21"/>
        <end position="624"/>
    </location>
</feature>
<feature type="domain" description="Beta-galactosidase galactose-binding" evidence="10">
    <location>
        <begin position="529"/>
        <end position="587"/>
    </location>
</feature>